<evidence type="ECO:0000313" key="2">
    <source>
        <dbReference type="Proteomes" id="UP001410795"/>
    </source>
</evidence>
<evidence type="ECO:0000313" key="1">
    <source>
        <dbReference type="EMBL" id="GAA3651992.1"/>
    </source>
</evidence>
<dbReference type="RefSeq" id="WP_221855582.1">
    <property type="nucleotide sequence ID" value="NZ_BAAAYV010000005.1"/>
</dbReference>
<dbReference type="EMBL" id="BAAAYV010000005">
    <property type="protein sequence ID" value="GAA3651992.1"/>
    <property type="molecule type" value="Genomic_DNA"/>
</dbReference>
<dbReference type="NCBIfam" id="TIGR04042">
    <property type="entry name" value="MSMEG_0570_fam"/>
    <property type="match status" value="1"/>
</dbReference>
<organism evidence="1 2">
    <name type="scientific">Microbacterium marinilacus</name>
    <dbReference type="NCBI Taxonomy" id="415209"/>
    <lineage>
        <taxon>Bacteria</taxon>
        <taxon>Bacillati</taxon>
        <taxon>Actinomycetota</taxon>
        <taxon>Actinomycetes</taxon>
        <taxon>Micrococcales</taxon>
        <taxon>Microbacteriaceae</taxon>
        <taxon>Microbacterium</taxon>
    </lineage>
</organism>
<protein>
    <submittedName>
        <fullName evidence="1">MSMEG_0570 family nitrogen starvation response protein</fullName>
    </submittedName>
</protein>
<reference evidence="2" key="1">
    <citation type="journal article" date="2019" name="Int. J. Syst. Evol. Microbiol.">
        <title>The Global Catalogue of Microorganisms (GCM) 10K type strain sequencing project: providing services to taxonomists for standard genome sequencing and annotation.</title>
        <authorList>
            <consortium name="The Broad Institute Genomics Platform"/>
            <consortium name="The Broad Institute Genome Sequencing Center for Infectious Disease"/>
            <person name="Wu L."/>
            <person name="Ma J."/>
        </authorList>
    </citation>
    <scope>NUCLEOTIDE SEQUENCE [LARGE SCALE GENOMIC DNA]</scope>
    <source>
        <strain evidence="2">JCM 16546</strain>
    </source>
</reference>
<accession>A0ABP7B9Q2</accession>
<proteinExistence type="predicted"/>
<keyword evidence="2" id="KW-1185">Reference proteome</keyword>
<sequence>MPEMTFEVRWPDGHRTEHYSPSLVMHDFLVEGGAYPVADFVARTHEALDQASERVRARFGFACTSAMHSQQRIAAEAGGFSTGDVTVLRMARREAGS</sequence>
<dbReference type="Proteomes" id="UP001410795">
    <property type="component" value="Unassembled WGS sequence"/>
</dbReference>
<name>A0ABP7B9Q2_9MICO</name>
<gene>
    <name evidence="1" type="ORF">GCM10022202_09650</name>
</gene>
<dbReference type="InterPro" id="IPR023846">
    <property type="entry name" value="CHP04042_MSMEG0570"/>
</dbReference>
<comment type="caution">
    <text evidence="1">The sequence shown here is derived from an EMBL/GenBank/DDBJ whole genome shotgun (WGS) entry which is preliminary data.</text>
</comment>